<organism evidence="2 3">
    <name type="scientific">Lophium mytilinum</name>
    <dbReference type="NCBI Taxonomy" id="390894"/>
    <lineage>
        <taxon>Eukaryota</taxon>
        <taxon>Fungi</taxon>
        <taxon>Dikarya</taxon>
        <taxon>Ascomycota</taxon>
        <taxon>Pezizomycotina</taxon>
        <taxon>Dothideomycetes</taxon>
        <taxon>Pleosporomycetidae</taxon>
        <taxon>Mytilinidiales</taxon>
        <taxon>Mytilinidiaceae</taxon>
        <taxon>Lophium</taxon>
    </lineage>
</organism>
<reference evidence="2" key="1">
    <citation type="journal article" date="2020" name="Stud. Mycol.">
        <title>101 Dothideomycetes genomes: a test case for predicting lifestyles and emergence of pathogens.</title>
        <authorList>
            <person name="Haridas S."/>
            <person name="Albert R."/>
            <person name="Binder M."/>
            <person name="Bloem J."/>
            <person name="Labutti K."/>
            <person name="Salamov A."/>
            <person name="Andreopoulos B."/>
            <person name="Baker S."/>
            <person name="Barry K."/>
            <person name="Bills G."/>
            <person name="Bluhm B."/>
            <person name="Cannon C."/>
            <person name="Castanera R."/>
            <person name="Culley D."/>
            <person name="Daum C."/>
            <person name="Ezra D."/>
            <person name="Gonzalez J."/>
            <person name="Henrissat B."/>
            <person name="Kuo A."/>
            <person name="Liang C."/>
            <person name="Lipzen A."/>
            <person name="Lutzoni F."/>
            <person name="Magnuson J."/>
            <person name="Mondo S."/>
            <person name="Nolan M."/>
            <person name="Ohm R."/>
            <person name="Pangilinan J."/>
            <person name="Park H.-J."/>
            <person name="Ramirez L."/>
            <person name="Alfaro M."/>
            <person name="Sun H."/>
            <person name="Tritt A."/>
            <person name="Yoshinaga Y."/>
            <person name="Zwiers L.-H."/>
            <person name="Turgeon B."/>
            <person name="Goodwin S."/>
            <person name="Spatafora J."/>
            <person name="Crous P."/>
            <person name="Grigoriev I."/>
        </authorList>
    </citation>
    <scope>NUCLEOTIDE SEQUENCE</scope>
    <source>
        <strain evidence="2">CBS 269.34</strain>
    </source>
</reference>
<feature type="compositionally biased region" description="Low complexity" evidence="1">
    <location>
        <begin position="166"/>
        <end position="180"/>
    </location>
</feature>
<gene>
    <name evidence="2" type="ORF">BU16DRAFT_621802</name>
</gene>
<name>A0A6A6QGI6_9PEZI</name>
<evidence type="ECO:0000256" key="1">
    <source>
        <dbReference type="SAM" id="MobiDB-lite"/>
    </source>
</evidence>
<dbReference type="EMBL" id="MU004196">
    <property type="protein sequence ID" value="KAF2491154.1"/>
    <property type="molecule type" value="Genomic_DNA"/>
</dbReference>
<proteinExistence type="predicted"/>
<protein>
    <submittedName>
        <fullName evidence="2">Uncharacterized protein</fullName>
    </submittedName>
</protein>
<feature type="region of interest" description="Disordered" evidence="1">
    <location>
        <begin position="160"/>
        <end position="198"/>
    </location>
</feature>
<sequence length="221" mass="23934">MLTSDLEDPDRPHGKSGQHVNYLVNASTGKTQLVPSGQLVEDGIPLGGPAMKDDAVAEAVASMPAATAQNPGRDSASPGLFLEWQARGIDVTLDQKRDLELMIGDEISEKMRMTVMPVMPQTLGPPGWNHKAEHQSGFDPLSPDHTHQLSFLGKRLTPRLGKKVTGTRPPTRPATKATETSAYGIFASDTGDGGHDREYPEYDAEDCFGGEAGMEWLRVWL</sequence>
<dbReference type="AlphaFoldDB" id="A0A6A6QGI6"/>
<keyword evidence="3" id="KW-1185">Reference proteome</keyword>
<dbReference type="Proteomes" id="UP000799750">
    <property type="component" value="Unassembled WGS sequence"/>
</dbReference>
<evidence type="ECO:0000313" key="3">
    <source>
        <dbReference type="Proteomes" id="UP000799750"/>
    </source>
</evidence>
<accession>A0A6A6QGI6</accession>
<evidence type="ECO:0000313" key="2">
    <source>
        <dbReference type="EMBL" id="KAF2491154.1"/>
    </source>
</evidence>